<dbReference type="InterPro" id="IPR014036">
    <property type="entry name" value="DeoR-like_C"/>
</dbReference>
<dbReference type="Pfam" id="PF08220">
    <property type="entry name" value="HTH_DeoR"/>
    <property type="match status" value="1"/>
</dbReference>
<sequence>MNNSKKAKLRHEKIRDLLQKNDVMKIQDLCRICDVSIATIRNDLTYLEKIGVLKRVIGGAVSTEGTCRDTIYASRINLFKEEKEKIARYVVDHIIEKNMTICLDAGTTNQYIAQALMEKDIPCKVITNASNILSTLIKSKNIEIHLIGGKLNKEHNAFFDRKAIEQAEQYKTDIYFLSPNGIDSHCISLSSRQEAIIKRVFIENANKVIVVADHSKFNRNAGNYLMDVEDVNEFISDTTIDG</sequence>
<evidence type="ECO:0000313" key="6">
    <source>
        <dbReference type="Proteomes" id="UP000470082"/>
    </source>
</evidence>
<organism evidence="5 6">
    <name type="scientific">Floccifex porci</name>
    <dbReference type="NCBI Taxonomy" id="2606629"/>
    <lineage>
        <taxon>Bacteria</taxon>
        <taxon>Bacillati</taxon>
        <taxon>Bacillota</taxon>
        <taxon>Erysipelotrichia</taxon>
        <taxon>Erysipelotrichales</taxon>
        <taxon>Erysipelotrichaceae</taxon>
        <taxon>Floccifex</taxon>
    </lineage>
</organism>
<dbReference type="InterPro" id="IPR036388">
    <property type="entry name" value="WH-like_DNA-bd_sf"/>
</dbReference>
<gene>
    <name evidence="5" type="ORF">FYJ50_01715</name>
</gene>
<dbReference type="RefSeq" id="WP_154459319.1">
    <property type="nucleotide sequence ID" value="NZ_VUMM01000002.1"/>
</dbReference>
<dbReference type="SUPFAM" id="SSF100950">
    <property type="entry name" value="NagB/RpiA/CoA transferase-like"/>
    <property type="match status" value="1"/>
</dbReference>
<dbReference type="SMART" id="SM01134">
    <property type="entry name" value="DeoRC"/>
    <property type="match status" value="1"/>
</dbReference>
<evidence type="ECO:0000313" key="5">
    <source>
        <dbReference type="EMBL" id="MSS00848.1"/>
    </source>
</evidence>
<dbReference type="InterPro" id="IPR050313">
    <property type="entry name" value="Carb_Metab_HTH_regulators"/>
</dbReference>
<feature type="domain" description="HTH deoR-type" evidence="4">
    <location>
        <begin position="7"/>
        <end position="62"/>
    </location>
</feature>
<dbReference type="AlphaFoldDB" id="A0A7X2N2L4"/>
<proteinExistence type="predicted"/>
<dbReference type="Proteomes" id="UP000470082">
    <property type="component" value="Unassembled WGS sequence"/>
</dbReference>
<dbReference type="InterPro" id="IPR036390">
    <property type="entry name" value="WH_DNA-bd_sf"/>
</dbReference>
<keyword evidence="2" id="KW-0238">DNA-binding</keyword>
<dbReference type="PROSITE" id="PS00894">
    <property type="entry name" value="HTH_DEOR_1"/>
    <property type="match status" value="1"/>
</dbReference>
<dbReference type="InterPro" id="IPR018356">
    <property type="entry name" value="Tscrpt_reg_HTH_DeoR_CS"/>
</dbReference>
<dbReference type="EMBL" id="VUMM01000002">
    <property type="protein sequence ID" value="MSS00848.1"/>
    <property type="molecule type" value="Genomic_DNA"/>
</dbReference>
<evidence type="ECO:0000256" key="2">
    <source>
        <dbReference type="ARBA" id="ARBA00023125"/>
    </source>
</evidence>
<keyword evidence="6" id="KW-1185">Reference proteome</keyword>
<dbReference type="SMART" id="SM00420">
    <property type="entry name" value="HTH_DEOR"/>
    <property type="match status" value="1"/>
</dbReference>
<dbReference type="InterPro" id="IPR001034">
    <property type="entry name" value="DeoR_HTH"/>
</dbReference>
<dbReference type="Pfam" id="PF00455">
    <property type="entry name" value="DeoRC"/>
    <property type="match status" value="1"/>
</dbReference>
<dbReference type="InterPro" id="IPR037171">
    <property type="entry name" value="NagB/RpiA_transferase-like"/>
</dbReference>
<dbReference type="Gene3D" id="3.40.50.1360">
    <property type="match status" value="1"/>
</dbReference>
<dbReference type="GO" id="GO:0003700">
    <property type="term" value="F:DNA-binding transcription factor activity"/>
    <property type="evidence" value="ECO:0007669"/>
    <property type="project" value="InterPro"/>
</dbReference>
<dbReference type="PANTHER" id="PTHR30363:SF44">
    <property type="entry name" value="AGA OPERON TRANSCRIPTIONAL REPRESSOR-RELATED"/>
    <property type="match status" value="1"/>
</dbReference>
<comment type="caution">
    <text evidence="5">The sequence shown here is derived from an EMBL/GenBank/DDBJ whole genome shotgun (WGS) entry which is preliminary data.</text>
</comment>
<dbReference type="PANTHER" id="PTHR30363">
    <property type="entry name" value="HTH-TYPE TRANSCRIPTIONAL REGULATOR SRLR-RELATED"/>
    <property type="match status" value="1"/>
</dbReference>
<keyword evidence="1" id="KW-0805">Transcription regulation</keyword>
<evidence type="ECO:0000259" key="4">
    <source>
        <dbReference type="PROSITE" id="PS51000"/>
    </source>
</evidence>
<reference evidence="5 6" key="1">
    <citation type="submission" date="2019-08" db="EMBL/GenBank/DDBJ databases">
        <title>In-depth cultivation of the pig gut microbiome towards novel bacterial diversity and tailored functional studies.</title>
        <authorList>
            <person name="Wylensek D."/>
            <person name="Hitch T.C.A."/>
            <person name="Clavel T."/>
        </authorList>
    </citation>
    <scope>NUCLEOTIDE SEQUENCE [LARGE SCALE GENOMIC DNA]</scope>
    <source>
        <strain evidence="5 6">LKV-178-WT-2G</strain>
    </source>
</reference>
<evidence type="ECO:0000256" key="3">
    <source>
        <dbReference type="ARBA" id="ARBA00023163"/>
    </source>
</evidence>
<keyword evidence="3" id="KW-0804">Transcription</keyword>
<name>A0A7X2N2L4_9FIRM</name>
<dbReference type="SUPFAM" id="SSF46785">
    <property type="entry name" value="Winged helix' DNA-binding domain"/>
    <property type="match status" value="1"/>
</dbReference>
<dbReference type="PROSITE" id="PS51000">
    <property type="entry name" value="HTH_DEOR_2"/>
    <property type="match status" value="1"/>
</dbReference>
<protein>
    <submittedName>
        <fullName evidence="5">DeoR/GlpR transcriptional regulator</fullName>
    </submittedName>
</protein>
<accession>A0A7X2N2L4</accession>
<dbReference type="Gene3D" id="1.10.10.10">
    <property type="entry name" value="Winged helix-like DNA-binding domain superfamily/Winged helix DNA-binding domain"/>
    <property type="match status" value="1"/>
</dbReference>
<evidence type="ECO:0000256" key="1">
    <source>
        <dbReference type="ARBA" id="ARBA00023015"/>
    </source>
</evidence>
<dbReference type="GO" id="GO:0003677">
    <property type="term" value="F:DNA binding"/>
    <property type="evidence" value="ECO:0007669"/>
    <property type="project" value="UniProtKB-KW"/>
</dbReference>